<organism evidence="1 2">
    <name type="scientific">Araneus ventricosus</name>
    <name type="common">Orbweaver spider</name>
    <name type="synonym">Epeira ventricosa</name>
    <dbReference type="NCBI Taxonomy" id="182803"/>
    <lineage>
        <taxon>Eukaryota</taxon>
        <taxon>Metazoa</taxon>
        <taxon>Ecdysozoa</taxon>
        <taxon>Arthropoda</taxon>
        <taxon>Chelicerata</taxon>
        <taxon>Arachnida</taxon>
        <taxon>Araneae</taxon>
        <taxon>Araneomorphae</taxon>
        <taxon>Entelegynae</taxon>
        <taxon>Araneoidea</taxon>
        <taxon>Araneidae</taxon>
        <taxon>Araneus</taxon>
    </lineage>
</organism>
<dbReference type="OrthoDB" id="6434219at2759"/>
<evidence type="ECO:0000313" key="1">
    <source>
        <dbReference type="EMBL" id="GBN52238.1"/>
    </source>
</evidence>
<gene>
    <name evidence="1" type="ORF">AVEN_137554_1</name>
</gene>
<accession>A0A4Y2PJT9</accession>
<name>A0A4Y2PJT9_ARAVE</name>
<keyword evidence="2" id="KW-1185">Reference proteome</keyword>
<dbReference type="Proteomes" id="UP000499080">
    <property type="component" value="Unassembled WGS sequence"/>
</dbReference>
<sequence length="246" mass="29224">MLRSGLATFSTKLDIGEQFQKIVVTPKYDGSLVNILYIPKQYPHFELLKEQFPDVYYPKYGLLFIGSKQTLIMEQSLRQRFNTATDMDFEAFLRQYAHYLKDKRITLHFEIMVKQAQKELTVYYPNNFCKFIGCTTFTDTTRQFALPTPTDLRAVQQNQFSTLVDCERYIKEQHQRLLTGDIFCEPEGFVLYVYDENGLKDIIKQKFVEYLAALNPTRHPDEYKRIWSNPLLIHRFQKCRYIKNVC</sequence>
<protein>
    <submittedName>
        <fullName evidence="1">Uncharacterized protein</fullName>
    </submittedName>
</protein>
<dbReference type="EMBL" id="BGPR01294132">
    <property type="protein sequence ID" value="GBN52238.1"/>
    <property type="molecule type" value="Genomic_DNA"/>
</dbReference>
<evidence type="ECO:0000313" key="2">
    <source>
        <dbReference type="Proteomes" id="UP000499080"/>
    </source>
</evidence>
<proteinExistence type="predicted"/>
<reference evidence="1 2" key="1">
    <citation type="journal article" date="2019" name="Sci. Rep.">
        <title>Orb-weaving spider Araneus ventricosus genome elucidates the spidroin gene catalogue.</title>
        <authorList>
            <person name="Kono N."/>
            <person name="Nakamura H."/>
            <person name="Ohtoshi R."/>
            <person name="Moran D.A.P."/>
            <person name="Shinohara A."/>
            <person name="Yoshida Y."/>
            <person name="Fujiwara M."/>
            <person name="Mori M."/>
            <person name="Tomita M."/>
            <person name="Arakawa K."/>
        </authorList>
    </citation>
    <scope>NUCLEOTIDE SEQUENCE [LARGE SCALE GENOMIC DNA]</scope>
</reference>
<comment type="caution">
    <text evidence="1">The sequence shown here is derived from an EMBL/GenBank/DDBJ whole genome shotgun (WGS) entry which is preliminary data.</text>
</comment>
<dbReference type="AlphaFoldDB" id="A0A4Y2PJT9"/>